<feature type="domain" description="Beta-lactamase-related" evidence="2">
    <location>
        <begin position="31"/>
        <end position="332"/>
    </location>
</feature>
<feature type="chain" id="PRO_5046264780" evidence="1">
    <location>
        <begin position="23"/>
        <end position="439"/>
    </location>
</feature>
<keyword evidence="1" id="KW-0732">Signal</keyword>
<proteinExistence type="predicted"/>
<dbReference type="EMBL" id="MBUA01000030">
    <property type="protein sequence ID" value="MBC6493039.1"/>
    <property type="molecule type" value="Genomic_DNA"/>
</dbReference>
<reference evidence="3 4" key="1">
    <citation type="submission" date="2016-07" db="EMBL/GenBank/DDBJ databases">
        <title>Genome analysis of Flavihumibacter stibioxidans YS-17.</title>
        <authorList>
            <person name="Shi K."/>
            <person name="Han Y."/>
            <person name="Wang G."/>
        </authorList>
    </citation>
    <scope>NUCLEOTIDE SEQUENCE [LARGE SCALE GENOMIC DNA]</scope>
    <source>
        <strain evidence="3 4">YS-17</strain>
    </source>
</reference>
<protein>
    <submittedName>
        <fullName evidence="3">Peptidase</fullName>
    </submittedName>
</protein>
<dbReference type="SUPFAM" id="SSF56601">
    <property type="entry name" value="beta-lactamase/transpeptidase-like"/>
    <property type="match status" value="1"/>
</dbReference>
<dbReference type="PANTHER" id="PTHR46825">
    <property type="entry name" value="D-ALANYL-D-ALANINE-CARBOXYPEPTIDASE/ENDOPEPTIDASE AMPH"/>
    <property type="match status" value="1"/>
</dbReference>
<dbReference type="RefSeq" id="WP_187258357.1">
    <property type="nucleotide sequence ID" value="NZ_JBHULF010000005.1"/>
</dbReference>
<evidence type="ECO:0000313" key="3">
    <source>
        <dbReference type="EMBL" id="MBC6493039.1"/>
    </source>
</evidence>
<evidence type="ECO:0000313" key="4">
    <source>
        <dbReference type="Proteomes" id="UP000765802"/>
    </source>
</evidence>
<dbReference type="InterPro" id="IPR001466">
    <property type="entry name" value="Beta-lactam-related"/>
</dbReference>
<dbReference type="InterPro" id="IPR050491">
    <property type="entry name" value="AmpC-like"/>
</dbReference>
<dbReference type="InterPro" id="IPR012338">
    <property type="entry name" value="Beta-lactam/transpept-like"/>
</dbReference>
<dbReference type="Proteomes" id="UP000765802">
    <property type="component" value="Unassembled WGS sequence"/>
</dbReference>
<dbReference type="Pfam" id="PF00144">
    <property type="entry name" value="Beta-lactamase"/>
    <property type="match status" value="1"/>
</dbReference>
<organism evidence="3 4">
    <name type="scientific">Flavihumibacter stibioxidans</name>
    <dbReference type="NCBI Taxonomy" id="1834163"/>
    <lineage>
        <taxon>Bacteria</taxon>
        <taxon>Pseudomonadati</taxon>
        <taxon>Bacteroidota</taxon>
        <taxon>Chitinophagia</taxon>
        <taxon>Chitinophagales</taxon>
        <taxon>Chitinophagaceae</taxon>
        <taxon>Flavihumibacter</taxon>
    </lineage>
</organism>
<accession>A0ABR7MDD8</accession>
<comment type="caution">
    <text evidence="3">The sequence shown here is derived from an EMBL/GenBank/DDBJ whole genome shotgun (WGS) entry which is preliminary data.</text>
</comment>
<evidence type="ECO:0000259" key="2">
    <source>
        <dbReference type="Pfam" id="PF00144"/>
    </source>
</evidence>
<name>A0ABR7MDD8_9BACT</name>
<sequence length="439" mass="48550">MKPNIFLLCLALMAGFFLSAQSFDKAKLDRYFDALEQNNKLMGSVAVSKNGHLLYTRSIGYADVESGKKANDETKYRVGSISKTFTAVMVLKAAEKKKLSLDQSIQAYFPGIKHADKITIRHLLSHRSGIHNITRDKSYYEWNTTPRQRAELVKVISDSGSDFEPDFKAEYSNSNYILLSFILEEIYGEPYAKLLEQQIIKPLGLKYTAFGSVINSANNESQSYKYVKNWVKQPETHTSVLLGAGGVISTPADITKFAEALFGGKLLSQKSMDEMLVVKDGFGLGIYPVPVNDKKAMGHTGGIEGFASVFVNLKDIGVTIALSANGDNYNANKVLKALVSSVYNEPYEVPEFKVLVLSDEELNKYIGVYAAEKMPMKITISKDGNSLKGQAGGQNSFPLEATAKDEFRFDGMGLVITFDLSQNTLVLKQGGKEMSFKRE</sequence>
<dbReference type="PANTHER" id="PTHR46825:SF9">
    <property type="entry name" value="BETA-LACTAMASE-RELATED DOMAIN-CONTAINING PROTEIN"/>
    <property type="match status" value="1"/>
</dbReference>
<gene>
    <name evidence="3" type="ORF">BC349_18435</name>
</gene>
<keyword evidence="4" id="KW-1185">Reference proteome</keyword>
<dbReference type="Gene3D" id="3.40.710.10">
    <property type="entry name" value="DD-peptidase/beta-lactamase superfamily"/>
    <property type="match status" value="1"/>
</dbReference>
<feature type="signal peptide" evidence="1">
    <location>
        <begin position="1"/>
        <end position="22"/>
    </location>
</feature>
<evidence type="ECO:0000256" key="1">
    <source>
        <dbReference type="SAM" id="SignalP"/>
    </source>
</evidence>